<name>A0A151X6L5_9HYME</name>
<organism evidence="1 2">
    <name type="scientific">Mycetomoellerius zeteki</name>
    <dbReference type="NCBI Taxonomy" id="64791"/>
    <lineage>
        <taxon>Eukaryota</taxon>
        <taxon>Metazoa</taxon>
        <taxon>Ecdysozoa</taxon>
        <taxon>Arthropoda</taxon>
        <taxon>Hexapoda</taxon>
        <taxon>Insecta</taxon>
        <taxon>Pterygota</taxon>
        <taxon>Neoptera</taxon>
        <taxon>Endopterygota</taxon>
        <taxon>Hymenoptera</taxon>
        <taxon>Apocrita</taxon>
        <taxon>Aculeata</taxon>
        <taxon>Formicoidea</taxon>
        <taxon>Formicidae</taxon>
        <taxon>Myrmicinae</taxon>
        <taxon>Mycetomoellerius</taxon>
    </lineage>
</organism>
<sequence length="119" mass="13494">ISIGCTAPSFIREEPSKSQYTAVARSCFAFEIENSVSSWLLRSNVNGDFSGRDIRSDLDIPDGARPEEQAFHITGNREVQLNAELLLNPALQMHRRTFNAVVHLVSSRREFYYIRNAGY</sequence>
<gene>
    <name evidence="1" type="ORF">ALC60_05210</name>
</gene>
<proteinExistence type="predicted"/>
<dbReference type="Proteomes" id="UP000075809">
    <property type="component" value="Unassembled WGS sequence"/>
</dbReference>
<evidence type="ECO:0000313" key="1">
    <source>
        <dbReference type="EMBL" id="KYQ55928.1"/>
    </source>
</evidence>
<accession>A0A151X6L5</accession>
<dbReference type="AlphaFoldDB" id="A0A151X6L5"/>
<protein>
    <submittedName>
        <fullName evidence="1">Uncharacterized protein</fullName>
    </submittedName>
</protein>
<reference evidence="1 2" key="1">
    <citation type="submission" date="2015-09" db="EMBL/GenBank/DDBJ databases">
        <title>Trachymyrmex zeteki WGS genome.</title>
        <authorList>
            <person name="Nygaard S."/>
            <person name="Hu H."/>
            <person name="Boomsma J."/>
            <person name="Zhang G."/>
        </authorList>
    </citation>
    <scope>NUCLEOTIDE SEQUENCE [LARGE SCALE GENOMIC DNA]</scope>
    <source>
        <strain evidence="1">Tzet28-1</strain>
        <tissue evidence="1">Whole body</tissue>
    </source>
</reference>
<keyword evidence="2" id="KW-1185">Reference proteome</keyword>
<evidence type="ECO:0000313" key="2">
    <source>
        <dbReference type="Proteomes" id="UP000075809"/>
    </source>
</evidence>
<feature type="non-terminal residue" evidence="1">
    <location>
        <position position="1"/>
    </location>
</feature>
<dbReference type="EMBL" id="KQ982482">
    <property type="protein sequence ID" value="KYQ55928.1"/>
    <property type="molecule type" value="Genomic_DNA"/>
</dbReference>